<name>A0ACC2DJW6_DIPCM</name>
<proteinExistence type="predicted"/>
<organism evidence="1 2">
    <name type="scientific">Diphasiastrum complanatum</name>
    <name type="common">Issler's clubmoss</name>
    <name type="synonym">Lycopodium complanatum</name>
    <dbReference type="NCBI Taxonomy" id="34168"/>
    <lineage>
        <taxon>Eukaryota</taxon>
        <taxon>Viridiplantae</taxon>
        <taxon>Streptophyta</taxon>
        <taxon>Embryophyta</taxon>
        <taxon>Tracheophyta</taxon>
        <taxon>Lycopodiopsida</taxon>
        <taxon>Lycopodiales</taxon>
        <taxon>Lycopodiaceae</taxon>
        <taxon>Lycopodioideae</taxon>
        <taxon>Diphasiastrum</taxon>
    </lineage>
</organism>
<reference evidence="2" key="1">
    <citation type="journal article" date="2024" name="Proc. Natl. Acad. Sci. U.S.A.">
        <title>Extraordinary preservation of gene collinearity over three hundred million years revealed in homosporous lycophytes.</title>
        <authorList>
            <person name="Li C."/>
            <person name="Wickell D."/>
            <person name="Kuo L.Y."/>
            <person name="Chen X."/>
            <person name="Nie B."/>
            <person name="Liao X."/>
            <person name="Peng D."/>
            <person name="Ji J."/>
            <person name="Jenkins J."/>
            <person name="Williams M."/>
            <person name="Shu S."/>
            <person name="Plott C."/>
            <person name="Barry K."/>
            <person name="Rajasekar S."/>
            <person name="Grimwood J."/>
            <person name="Han X."/>
            <person name="Sun S."/>
            <person name="Hou Z."/>
            <person name="He W."/>
            <person name="Dai G."/>
            <person name="Sun C."/>
            <person name="Schmutz J."/>
            <person name="Leebens-Mack J.H."/>
            <person name="Li F.W."/>
            <person name="Wang L."/>
        </authorList>
    </citation>
    <scope>NUCLEOTIDE SEQUENCE [LARGE SCALE GENOMIC DNA]</scope>
    <source>
        <strain evidence="2">cv. PW_Plant_1</strain>
    </source>
</reference>
<protein>
    <submittedName>
        <fullName evidence="1">Uncharacterized protein</fullName>
    </submittedName>
</protein>
<evidence type="ECO:0000313" key="2">
    <source>
        <dbReference type="Proteomes" id="UP001162992"/>
    </source>
</evidence>
<sequence>MASAEPFHSKKQRKKKKSCKKGGGGGEVTMAIVVVDRLSPFSFIPQPSPLFFSSSSPSMPITFRFPSPPLFPSLLLLPGRQTRRPRTDLSANAVLVVDLLGALVDPWAPNVDSQSIASQLFAASLLPYLGFLYHLTKSNTAPKLTLFGFYFLLAFVGATVPAGIYAKVQYGTSLSNVDWLHGGAESLLTITNLCIVLGLRKAIRDAKNKSKLELEEEIPTLSK</sequence>
<accession>A0ACC2DJW6</accession>
<evidence type="ECO:0000313" key="1">
    <source>
        <dbReference type="EMBL" id="KAJ7554595.1"/>
    </source>
</evidence>
<keyword evidence="2" id="KW-1185">Reference proteome</keyword>
<dbReference type="Proteomes" id="UP001162992">
    <property type="component" value="Chromosome 5"/>
</dbReference>
<gene>
    <name evidence="1" type="ORF">O6H91_05G000300</name>
</gene>
<dbReference type="EMBL" id="CM055096">
    <property type="protein sequence ID" value="KAJ7554595.1"/>
    <property type="molecule type" value="Genomic_DNA"/>
</dbReference>
<comment type="caution">
    <text evidence="1">The sequence shown here is derived from an EMBL/GenBank/DDBJ whole genome shotgun (WGS) entry which is preliminary data.</text>
</comment>